<organism evidence="1 2">
    <name type="scientific">Portunus trituberculatus</name>
    <name type="common">Swimming crab</name>
    <name type="synonym">Neptunus trituberculatus</name>
    <dbReference type="NCBI Taxonomy" id="210409"/>
    <lineage>
        <taxon>Eukaryota</taxon>
        <taxon>Metazoa</taxon>
        <taxon>Ecdysozoa</taxon>
        <taxon>Arthropoda</taxon>
        <taxon>Crustacea</taxon>
        <taxon>Multicrustacea</taxon>
        <taxon>Malacostraca</taxon>
        <taxon>Eumalacostraca</taxon>
        <taxon>Eucarida</taxon>
        <taxon>Decapoda</taxon>
        <taxon>Pleocyemata</taxon>
        <taxon>Brachyura</taxon>
        <taxon>Eubrachyura</taxon>
        <taxon>Portunoidea</taxon>
        <taxon>Portunidae</taxon>
        <taxon>Portuninae</taxon>
        <taxon>Portunus</taxon>
    </lineage>
</organism>
<gene>
    <name evidence="1" type="ORF">E2C01_067016</name>
</gene>
<accession>A0A5B7HWD2</accession>
<protein>
    <submittedName>
        <fullName evidence="1">Uncharacterized protein</fullName>
    </submittedName>
</protein>
<proteinExistence type="predicted"/>
<dbReference type="AlphaFoldDB" id="A0A5B7HWD2"/>
<name>A0A5B7HWD2_PORTR</name>
<keyword evidence="2" id="KW-1185">Reference proteome</keyword>
<reference evidence="1 2" key="1">
    <citation type="submission" date="2019-05" db="EMBL/GenBank/DDBJ databases">
        <title>Another draft genome of Portunus trituberculatus and its Hox gene families provides insights of decapod evolution.</title>
        <authorList>
            <person name="Jeong J.-H."/>
            <person name="Song I."/>
            <person name="Kim S."/>
            <person name="Choi T."/>
            <person name="Kim D."/>
            <person name="Ryu S."/>
            <person name="Kim W."/>
        </authorList>
    </citation>
    <scope>NUCLEOTIDE SEQUENCE [LARGE SCALE GENOMIC DNA]</scope>
    <source>
        <tissue evidence="1">Muscle</tissue>
    </source>
</reference>
<sequence length="65" mass="7039">MRSMFQTALLQQCRSFTSSSASCLSFMSSLSLSIHLISAPLLPLLTEYLVPSNPFCLKAVVSNLG</sequence>
<evidence type="ECO:0000313" key="2">
    <source>
        <dbReference type="Proteomes" id="UP000324222"/>
    </source>
</evidence>
<dbReference type="Proteomes" id="UP000324222">
    <property type="component" value="Unassembled WGS sequence"/>
</dbReference>
<dbReference type="EMBL" id="VSRR010035258">
    <property type="protein sequence ID" value="MPC72704.1"/>
    <property type="molecule type" value="Genomic_DNA"/>
</dbReference>
<evidence type="ECO:0000313" key="1">
    <source>
        <dbReference type="EMBL" id="MPC72704.1"/>
    </source>
</evidence>
<comment type="caution">
    <text evidence="1">The sequence shown here is derived from an EMBL/GenBank/DDBJ whole genome shotgun (WGS) entry which is preliminary data.</text>
</comment>